<dbReference type="Gene3D" id="3.90.640.10">
    <property type="entry name" value="Actin, Chain A, domain 4"/>
    <property type="match status" value="1"/>
</dbReference>
<name>A0A2M7G6D5_9BACT</name>
<evidence type="ECO:0000313" key="4">
    <source>
        <dbReference type="EMBL" id="PIW17597.1"/>
    </source>
</evidence>
<feature type="domain" description="Type II secretion system protein GspE N-terminal" evidence="2">
    <location>
        <begin position="466"/>
        <end position="544"/>
    </location>
</feature>
<evidence type="ECO:0000313" key="5">
    <source>
        <dbReference type="Proteomes" id="UP000231019"/>
    </source>
</evidence>
<dbReference type="InterPro" id="IPR011042">
    <property type="entry name" value="6-blade_b-propeller_TolB-like"/>
</dbReference>
<dbReference type="GO" id="GO:0043161">
    <property type="term" value="P:proteasome-mediated ubiquitin-dependent protein catabolic process"/>
    <property type="evidence" value="ECO:0007669"/>
    <property type="project" value="TreeGrafter"/>
</dbReference>
<dbReference type="InterPro" id="IPR002372">
    <property type="entry name" value="PQQ_rpt_dom"/>
</dbReference>
<dbReference type="GO" id="GO:0061630">
    <property type="term" value="F:ubiquitin protein ligase activity"/>
    <property type="evidence" value="ECO:0007669"/>
    <property type="project" value="TreeGrafter"/>
</dbReference>
<dbReference type="InterPro" id="IPR007831">
    <property type="entry name" value="T2SS_GspE_N"/>
</dbReference>
<sequence length="1403" mass="158428">MSSASAPTETLNPSNPDFQEQLIQEYLLDTGKITPEQLSLAVARLRQIKIEQQREQKAVSYAVDQRAYSLKKINPWNGEVLEELVLPSSRKFSPRFFGVDWIPNGSGSVYLFHASNARELGEITWEDAENSLGGITVSERYTHLYFGELDEHPYLALSQNLHYGYFPIKAQKSLPLDLHVSCSGQHIFVSDRGRGSIFVVDTESFKVSGVLTVRPAGSKKTLNLSPSPDGLKLYITDNQSPSLFIVNLKTLKIKRQPLPYGILGNIQLSSDGQWLYLQSTRPDGSVEIVVVDTLNLLHLATIPLKGNLFSGLDDPCDLMAISPLNNFMVFMTYVDVPAMFTPWLNIVDLASNKLIDRYALFAEDTKPSYLAFAMSKPDGYFRSDTSILDILLDKGYISFQDVEEAEWTIQETLNKTAPEIHFEAESIDSDADPDFSQAFELDPEDEEELEELEAQRGNPEEDYPVLNEHQIDPSILIQFKETLLRRYEFVPINQLNGIFRVAAVNPAQPEIEMITQKLFPDLPLYLIPFERDEFERFMREFYAQIIHRMKKIVSKMSPAQRDEFASTAPEGVLENLIEQGLPPAPPEPVKTEASAPSAPDHAPSANLPASVSKEIPPAQLEEKNSLVQELTRSEMASEEASESEGAENSEQEIDFAALSSEKLNEALTQHCLNEFRKIWGIDLSGEVEVLEKLHPFIDRARKELMSFDYTIIRIPDLYNQFSLETVITKESFLALARQLVPAAKPKASAVAPKSPPTNIQELASRVQDIAQPANTPKTMQYEADDQVLRADDLPNDHFLIHDPERQRIIEFTNKGLITWQIGGKDGIGHMELLEPMNPIRLPSGNTLFADAGSDTVYEVSKSGQIRWQFPPSDKSSEIRLHRPVKAMRKLNGNTIIVDQGNHRVIEINPQNKIVWQYGITSSVGITRGRIYSPSDMQVLKGGHFLITDTDNHRVIEVNQDEEIVWQFGNPENKLGSGYGSHSNQLNAPSQAFRMPNGNTLIADSENRRVVEVNPEKEIVWLFDTGIEKASGGAFSFIPNRMVRMGNGNTVVFSPLYVIEVTRLLKPLYLYQFATLPKSPDYHRLREDSDKIVELSSKPSTERINEMARQAAQSYVTTKANLLDLELPLIDKQENRVYIINRQKQIVWRFGESHPRSAEFIERPQCVEISDREDSEVLLTDTDRHRVIKIYRATKEILWQYGEAGVMGSRPGLLGHPRSAVNTNRGSILVTDQYSGRVLEINELKQIIWSFGGWDNGINPLNAPYYAEVTPDDTVLITDWSNHYVIEVNREGEIVWQYGMLKNPGSGPHQLMYPERAIRLVNGNTLIVDTRNHRVIEVDPAGGIFWQFGGLHSEKSHKKISNPTAAYRLDNGHTVVVHSGNRQVLEVTHHSEVVWTYLLPSKIR</sequence>
<comment type="caution">
    <text evidence="4">The sequence shown here is derived from an EMBL/GenBank/DDBJ whole genome shotgun (WGS) entry which is preliminary data.</text>
</comment>
<feature type="domain" description="Pyrrolo-quinoline quinone repeat" evidence="3">
    <location>
        <begin position="854"/>
        <end position="1015"/>
    </location>
</feature>
<dbReference type="SUPFAM" id="SSF50969">
    <property type="entry name" value="YVTN repeat-like/Quinoprotein amine dehydrogenase"/>
    <property type="match status" value="1"/>
</dbReference>
<dbReference type="GO" id="GO:0000209">
    <property type="term" value="P:protein polyubiquitination"/>
    <property type="evidence" value="ECO:0007669"/>
    <property type="project" value="TreeGrafter"/>
</dbReference>
<gene>
    <name evidence="4" type="ORF">COW36_08870</name>
</gene>
<dbReference type="EMBL" id="PFFQ01000023">
    <property type="protein sequence ID" value="PIW17597.1"/>
    <property type="molecule type" value="Genomic_DNA"/>
</dbReference>
<dbReference type="PANTHER" id="PTHR24104">
    <property type="entry name" value="E3 UBIQUITIN-PROTEIN LIGASE NHLRC1-RELATED"/>
    <property type="match status" value="1"/>
</dbReference>
<protein>
    <submittedName>
        <fullName evidence="4">Uncharacterized protein</fullName>
    </submittedName>
</protein>
<dbReference type="SUPFAM" id="SSF53067">
    <property type="entry name" value="Actin-like ATPase domain"/>
    <property type="match status" value="1"/>
</dbReference>
<evidence type="ECO:0000259" key="2">
    <source>
        <dbReference type="Pfam" id="PF05157"/>
    </source>
</evidence>
<dbReference type="Gene3D" id="2.120.10.30">
    <property type="entry name" value="TolB, C-terminal domain"/>
    <property type="match status" value="3"/>
</dbReference>
<dbReference type="InterPro" id="IPR015943">
    <property type="entry name" value="WD40/YVTN_repeat-like_dom_sf"/>
</dbReference>
<feature type="compositionally biased region" description="Acidic residues" evidence="1">
    <location>
        <begin position="636"/>
        <end position="650"/>
    </location>
</feature>
<evidence type="ECO:0000259" key="3">
    <source>
        <dbReference type="Pfam" id="PF13360"/>
    </source>
</evidence>
<dbReference type="Pfam" id="PF13360">
    <property type="entry name" value="PQQ_2"/>
    <property type="match status" value="1"/>
</dbReference>
<dbReference type="InterPro" id="IPR011044">
    <property type="entry name" value="Quino_amine_DH_bsu"/>
</dbReference>
<dbReference type="Proteomes" id="UP000231019">
    <property type="component" value="Unassembled WGS sequence"/>
</dbReference>
<proteinExistence type="predicted"/>
<dbReference type="InterPro" id="IPR043129">
    <property type="entry name" value="ATPase_NBD"/>
</dbReference>
<dbReference type="PANTHER" id="PTHR24104:SF48">
    <property type="entry name" value="PROTEIN WECH"/>
    <property type="match status" value="1"/>
</dbReference>
<evidence type="ECO:0000256" key="1">
    <source>
        <dbReference type="SAM" id="MobiDB-lite"/>
    </source>
</evidence>
<dbReference type="Pfam" id="PF05157">
    <property type="entry name" value="MshEN"/>
    <property type="match status" value="1"/>
</dbReference>
<feature type="compositionally biased region" description="Low complexity" evidence="1">
    <location>
        <begin position="593"/>
        <end position="605"/>
    </location>
</feature>
<organism evidence="4 5">
    <name type="scientific">bacterium (Candidatus Blackallbacteria) CG17_big_fil_post_rev_8_21_14_2_50_48_46</name>
    <dbReference type="NCBI Taxonomy" id="2014261"/>
    <lineage>
        <taxon>Bacteria</taxon>
        <taxon>Candidatus Blackallbacteria</taxon>
    </lineage>
</organism>
<dbReference type="Gene3D" id="2.130.10.10">
    <property type="entry name" value="YVTN repeat-like/Quinoprotein amine dehydrogenase"/>
    <property type="match status" value="1"/>
</dbReference>
<reference evidence="4 5" key="1">
    <citation type="submission" date="2017-09" db="EMBL/GenBank/DDBJ databases">
        <title>Depth-based differentiation of microbial function through sediment-hosted aquifers and enrichment of novel symbionts in the deep terrestrial subsurface.</title>
        <authorList>
            <person name="Probst A.J."/>
            <person name="Ladd B."/>
            <person name="Jarett J.K."/>
            <person name="Geller-Mcgrath D.E."/>
            <person name="Sieber C.M."/>
            <person name="Emerson J.B."/>
            <person name="Anantharaman K."/>
            <person name="Thomas B.C."/>
            <person name="Malmstrom R."/>
            <person name="Stieglmeier M."/>
            <person name="Klingl A."/>
            <person name="Woyke T."/>
            <person name="Ryan C.M."/>
            <person name="Banfield J.F."/>
        </authorList>
    </citation>
    <scope>NUCLEOTIDE SEQUENCE [LARGE SCALE GENOMIC DNA]</scope>
    <source>
        <strain evidence="4">CG17_big_fil_post_rev_8_21_14_2_50_48_46</strain>
    </source>
</reference>
<feature type="region of interest" description="Disordered" evidence="1">
    <location>
        <begin position="442"/>
        <end position="465"/>
    </location>
</feature>
<dbReference type="SUPFAM" id="SSF101898">
    <property type="entry name" value="NHL repeat"/>
    <property type="match status" value="2"/>
</dbReference>
<feature type="region of interest" description="Disordered" evidence="1">
    <location>
        <begin position="578"/>
        <end position="609"/>
    </location>
</feature>
<dbReference type="InterPro" id="IPR050952">
    <property type="entry name" value="TRIM-NHL_E3_ligases"/>
</dbReference>
<feature type="region of interest" description="Disordered" evidence="1">
    <location>
        <begin position="630"/>
        <end position="650"/>
    </location>
</feature>
<feature type="compositionally biased region" description="Acidic residues" evidence="1">
    <location>
        <begin position="442"/>
        <end position="452"/>
    </location>
</feature>
<accession>A0A2M7G6D5</accession>